<feature type="domain" description="Pus10-like C-terminal" evidence="5">
    <location>
        <begin position="456"/>
        <end position="651"/>
    </location>
</feature>
<accession>A0A061J6I5</accession>
<dbReference type="VEuPathDB" id="TriTrypDB:TRSC58_02328"/>
<dbReference type="InterPro" id="IPR020103">
    <property type="entry name" value="PsdUridine_synth_cat_dom_sf"/>
</dbReference>
<reference evidence="6 7" key="1">
    <citation type="submission" date="2013-07" db="EMBL/GenBank/DDBJ databases">
        <authorList>
            <person name="Stoco P.H."/>
            <person name="Wagner G."/>
            <person name="Gerber A."/>
            <person name="Zaha A."/>
            <person name="Thompson C."/>
            <person name="Bartholomeu D.C."/>
            <person name="Luckemeyer D.D."/>
            <person name="Bahia D."/>
            <person name="Loreto E."/>
            <person name="Prestes E.B."/>
            <person name="Lima F.M."/>
            <person name="Rodrigues-Luiz G."/>
            <person name="Vallejo G.A."/>
            <person name="Filho J.F."/>
            <person name="Monteiro K.M."/>
            <person name="Tyler K.M."/>
            <person name="de Almeida L.G."/>
            <person name="Ortiz M.F."/>
            <person name="Siervo M.A."/>
            <person name="de Moraes M.H."/>
            <person name="Cunha O.L."/>
            <person name="Mendonca-Neto R."/>
            <person name="Silva R."/>
            <person name="Teixeira S.M."/>
            <person name="Murta S.M."/>
            <person name="Sincero T.C."/>
            <person name="Mendes T.A."/>
            <person name="Urmenyi T.P."/>
            <person name="Silva V.G."/>
            <person name="da Rocha W.D."/>
            <person name="Andersson B."/>
            <person name="Romanha A.J."/>
            <person name="Steindel M."/>
            <person name="de Vasconcelos A.T."/>
            <person name="Grisard E.C."/>
        </authorList>
    </citation>
    <scope>NUCLEOTIDE SEQUENCE [LARGE SCALE GENOMIC DNA]</scope>
    <source>
        <strain evidence="6 7">SC58</strain>
    </source>
</reference>
<dbReference type="PANTHER" id="PTHR21568:SF0">
    <property type="entry name" value="TRNA PSEUDOURIDINE SYNTHASE PUS10"/>
    <property type="match status" value="1"/>
</dbReference>
<keyword evidence="7" id="KW-1185">Reference proteome</keyword>
<evidence type="ECO:0000313" key="6">
    <source>
        <dbReference type="EMBL" id="ESL09945.1"/>
    </source>
</evidence>
<dbReference type="Gene3D" id="3.30.70.2510">
    <property type="match status" value="1"/>
</dbReference>
<dbReference type="SUPFAM" id="SSF55120">
    <property type="entry name" value="Pseudouridine synthase"/>
    <property type="match status" value="1"/>
</dbReference>
<name>A0A061J6I5_TRYRA</name>
<evidence type="ECO:0000259" key="5">
    <source>
        <dbReference type="Pfam" id="PF21238"/>
    </source>
</evidence>
<dbReference type="GO" id="GO:0160148">
    <property type="term" value="F:tRNA pseudouridine(55) synthase activity"/>
    <property type="evidence" value="ECO:0007669"/>
    <property type="project" value="UniProtKB-EC"/>
</dbReference>
<sequence length="658" mass="74224">MPIIPTAAKGKRLTNTQTPCCIVRLCLFLLYCLKVLSGTVELLGIMGPRDALCYACALRMSIMHQVPPPAPLSQVCQPNNGGDEGSPKSDGAPFVDEVFHPHFFIVYETPRSALRFFDWMRENTTDVVWCQRLSLLCCACLGLYQFIDYVYAPAVAAAVRTSPYTDSDCLSVNVNVHRSLSLLWLMVSAVFYGVHGREGTRPKPFAVIPEEHCNFKDFFMSDLRARILQYTMYPHSALKDKKTPVGYETYLREIARRCKHAADGTHPQALQAFTYNPENEGVVVDICCEHHRLKDLAGGDAVPQQYCSNRCEGMITYSVLYDYVQPYLEKSGWWANTEAAGEQARHFVVEETATLCCSLHHSNILLIGNYRKMKRDLSQSPWFVNGERVGTFSLQEIIANPILSFFFPEGAASVPVGAEGHESALQSEKRTRYERVGLDLPRPEERRGNPHQMAAQHVFGFGRYKFHSAGREDVDVRMLGGGRPFVLEVISPSRQQVTSWDLSAFEEAVNNSEKGSVEISDLRVTDADITVRLARHSQSKVKKYRCVVWCSRAIVDPGHDEYFQAANAVRDLTIEQRTPIRVLHRRSMQVRPRMIHSIQLTPLNAHWFLMDLETQAGTYVKEFVHGDMGRTRPHLGALLKGRTDIIQLDVLGMAMEGL</sequence>
<evidence type="ECO:0000313" key="7">
    <source>
        <dbReference type="Proteomes" id="UP000031737"/>
    </source>
</evidence>
<dbReference type="Proteomes" id="UP000031737">
    <property type="component" value="Unassembled WGS sequence"/>
</dbReference>
<keyword evidence="4" id="KW-0413">Isomerase</keyword>
<organism evidence="6 7">
    <name type="scientific">Trypanosoma rangeli SC58</name>
    <dbReference type="NCBI Taxonomy" id="429131"/>
    <lineage>
        <taxon>Eukaryota</taxon>
        <taxon>Discoba</taxon>
        <taxon>Euglenozoa</taxon>
        <taxon>Kinetoplastea</taxon>
        <taxon>Metakinetoplastina</taxon>
        <taxon>Trypanosomatida</taxon>
        <taxon>Trypanosomatidae</taxon>
        <taxon>Trypanosoma</taxon>
        <taxon>Herpetosoma</taxon>
    </lineage>
</organism>
<dbReference type="Gene3D" id="3.30.70.3190">
    <property type="match status" value="1"/>
</dbReference>
<evidence type="ECO:0000256" key="2">
    <source>
        <dbReference type="ARBA" id="ARBA00012787"/>
    </source>
</evidence>
<evidence type="ECO:0000256" key="1">
    <source>
        <dbReference type="ARBA" id="ARBA00009652"/>
    </source>
</evidence>
<dbReference type="PANTHER" id="PTHR21568">
    <property type="entry name" value="TRNA PSEUDOURIDINE SYNTHASE PUS10"/>
    <property type="match status" value="1"/>
</dbReference>
<keyword evidence="3" id="KW-0819">tRNA processing</keyword>
<dbReference type="GO" id="GO:0003723">
    <property type="term" value="F:RNA binding"/>
    <property type="evidence" value="ECO:0007669"/>
    <property type="project" value="InterPro"/>
</dbReference>
<comment type="similarity">
    <text evidence="1">Belongs to the pseudouridine synthase Pus10 family.</text>
</comment>
<dbReference type="InterPro" id="IPR039894">
    <property type="entry name" value="Pus10-like"/>
</dbReference>
<dbReference type="GO" id="GO:0031119">
    <property type="term" value="P:tRNA pseudouridine synthesis"/>
    <property type="evidence" value="ECO:0007669"/>
    <property type="project" value="TreeGrafter"/>
</dbReference>
<dbReference type="AlphaFoldDB" id="A0A061J6I5"/>
<dbReference type="EMBL" id="AUPL01002328">
    <property type="protein sequence ID" value="ESL09945.1"/>
    <property type="molecule type" value="Genomic_DNA"/>
</dbReference>
<proteinExistence type="inferred from homology"/>
<gene>
    <name evidence="6" type="ORF">TRSC58_02328</name>
</gene>
<evidence type="ECO:0000256" key="3">
    <source>
        <dbReference type="ARBA" id="ARBA00022694"/>
    </source>
</evidence>
<comment type="caution">
    <text evidence="6">The sequence shown here is derived from an EMBL/GenBank/DDBJ whole genome shotgun (WGS) entry which is preliminary data.</text>
</comment>
<evidence type="ECO:0000256" key="4">
    <source>
        <dbReference type="ARBA" id="ARBA00023235"/>
    </source>
</evidence>
<dbReference type="Pfam" id="PF21238">
    <property type="entry name" value="Pus10_C"/>
    <property type="match status" value="1"/>
</dbReference>
<protein>
    <recommendedName>
        <fullName evidence="2">tRNA pseudouridine(55) synthase</fullName>
        <ecNumber evidence="2">5.4.99.25</ecNumber>
    </recommendedName>
</protein>
<dbReference type="OrthoDB" id="271937at2759"/>
<dbReference type="FunFam" id="3.30.70.3190:FF:000001">
    <property type="entry name" value="tRNA pseudouridine synthase Pus10"/>
    <property type="match status" value="1"/>
</dbReference>
<dbReference type="InterPro" id="IPR048741">
    <property type="entry name" value="Pus10-like_C"/>
</dbReference>
<dbReference type="EC" id="5.4.99.25" evidence="2"/>